<dbReference type="Pfam" id="PF01607">
    <property type="entry name" value="CBM_14"/>
    <property type="match status" value="1"/>
</dbReference>
<feature type="compositionally biased region" description="Gly residues" evidence="1">
    <location>
        <begin position="288"/>
        <end position="316"/>
    </location>
</feature>
<feature type="region of interest" description="Disordered" evidence="1">
    <location>
        <begin position="30"/>
        <end position="50"/>
    </location>
</feature>
<dbReference type="Proteomes" id="UP000886998">
    <property type="component" value="Unassembled WGS sequence"/>
</dbReference>
<organism evidence="3 4">
    <name type="scientific">Trichonephila inaurata madagascariensis</name>
    <dbReference type="NCBI Taxonomy" id="2747483"/>
    <lineage>
        <taxon>Eukaryota</taxon>
        <taxon>Metazoa</taxon>
        <taxon>Ecdysozoa</taxon>
        <taxon>Arthropoda</taxon>
        <taxon>Chelicerata</taxon>
        <taxon>Arachnida</taxon>
        <taxon>Araneae</taxon>
        <taxon>Araneomorphae</taxon>
        <taxon>Entelegynae</taxon>
        <taxon>Araneoidea</taxon>
        <taxon>Nephilidae</taxon>
        <taxon>Trichonephila</taxon>
        <taxon>Trichonephila inaurata</taxon>
    </lineage>
</organism>
<dbReference type="OrthoDB" id="6020543at2759"/>
<evidence type="ECO:0000256" key="1">
    <source>
        <dbReference type="SAM" id="MobiDB-lite"/>
    </source>
</evidence>
<dbReference type="AlphaFoldDB" id="A0A8X6XN55"/>
<reference evidence="3" key="1">
    <citation type="submission" date="2020-08" db="EMBL/GenBank/DDBJ databases">
        <title>Multicomponent nature underlies the extraordinary mechanical properties of spider dragline silk.</title>
        <authorList>
            <person name="Kono N."/>
            <person name="Nakamura H."/>
            <person name="Mori M."/>
            <person name="Yoshida Y."/>
            <person name="Ohtoshi R."/>
            <person name="Malay A.D."/>
            <person name="Moran D.A.P."/>
            <person name="Tomita M."/>
            <person name="Numata K."/>
            <person name="Arakawa K."/>
        </authorList>
    </citation>
    <scope>NUCLEOTIDE SEQUENCE</scope>
</reference>
<keyword evidence="4" id="KW-1185">Reference proteome</keyword>
<feature type="domain" description="Chitin-binding type-2" evidence="2">
    <location>
        <begin position="73"/>
        <end position="131"/>
    </location>
</feature>
<dbReference type="GO" id="GO:0008061">
    <property type="term" value="F:chitin binding"/>
    <property type="evidence" value="ECO:0007669"/>
    <property type="project" value="InterPro"/>
</dbReference>
<feature type="region of interest" description="Disordered" evidence="1">
    <location>
        <begin position="288"/>
        <end position="324"/>
    </location>
</feature>
<dbReference type="InterPro" id="IPR036508">
    <property type="entry name" value="Chitin-bd_dom_sf"/>
</dbReference>
<feature type="compositionally biased region" description="Basic and acidic residues" evidence="1">
    <location>
        <begin position="31"/>
        <end position="42"/>
    </location>
</feature>
<dbReference type="GO" id="GO:0005576">
    <property type="term" value="C:extracellular region"/>
    <property type="evidence" value="ECO:0007669"/>
    <property type="project" value="InterPro"/>
</dbReference>
<dbReference type="PROSITE" id="PS50940">
    <property type="entry name" value="CHIT_BIND_II"/>
    <property type="match status" value="1"/>
</dbReference>
<sequence length="350" mass="38049">MSVVTSQSVTLSTPNFGYFGEPGVYYDSETYTEKPPVDKEPVTEEDLPTLKPPKNPSLKLLWLVMSSMMAVQEGSCQYCPTHNGLYPNIENCKCYYKCIEGRPIQKWCPPGQKFDVMSMSCSFPSKTVCAGSLIHMLPAMMANYQQQGPNNNVIQQVTPPLITNDGHQPPVIQQHGNKGHVHITLNVQKPNGGKLNGGEIENEGGNGGGMQMQGNMMQLMQMLMMMMQQGMNGNMNMNMNMNQQNGKMGMMNMQNMMNNNNMMMMNQGGGGGNMMNQGGGGGGKNMNQGGGGGGGMMNMNQGGGGGGNMMQPGGGQPPQCQNGCQRPKKQITLVYDLHLNKFPIRFKLFG</sequence>
<evidence type="ECO:0000313" key="3">
    <source>
        <dbReference type="EMBL" id="GFY56334.1"/>
    </source>
</evidence>
<comment type="caution">
    <text evidence="3">The sequence shown here is derived from an EMBL/GenBank/DDBJ whole genome shotgun (WGS) entry which is preliminary data.</text>
</comment>
<dbReference type="InterPro" id="IPR002557">
    <property type="entry name" value="Chitin-bd_dom"/>
</dbReference>
<evidence type="ECO:0000313" key="4">
    <source>
        <dbReference type="Proteomes" id="UP000886998"/>
    </source>
</evidence>
<dbReference type="SMART" id="SM00494">
    <property type="entry name" value="ChtBD2"/>
    <property type="match status" value="1"/>
</dbReference>
<dbReference type="Gene3D" id="2.170.140.10">
    <property type="entry name" value="Chitin binding domain"/>
    <property type="match status" value="1"/>
</dbReference>
<evidence type="ECO:0000259" key="2">
    <source>
        <dbReference type="PROSITE" id="PS50940"/>
    </source>
</evidence>
<dbReference type="EMBL" id="BMAV01010902">
    <property type="protein sequence ID" value="GFY56334.1"/>
    <property type="molecule type" value="Genomic_DNA"/>
</dbReference>
<protein>
    <submittedName>
        <fullName evidence="3">Chitin-binding type-2 domain-containing protein</fullName>
    </submittedName>
</protein>
<accession>A0A8X6XN55</accession>
<proteinExistence type="predicted"/>
<name>A0A8X6XN55_9ARAC</name>
<dbReference type="SUPFAM" id="SSF57625">
    <property type="entry name" value="Invertebrate chitin-binding proteins"/>
    <property type="match status" value="1"/>
</dbReference>
<gene>
    <name evidence="3" type="primary">AVEN_185439_1</name>
    <name evidence="3" type="ORF">TNIN_346001</name>
</gene>